<dbReference type="FunFam" id="3.30.160.60:FF:001732">
    <property type="entry name" value="Zgc:162936"/>
    <property type="match status" value="1"/>
</dbReference>
<evidence type="ECO:0000256" key="2">
    <source>
        <dbReference type="ARBA" id="ARBA00022737"/>
    </source>
</evidence>
<protein>
    <recommendedName>
        <fullName evidence="7">C2H2-type domain-containing protein</fullName>
    </recommendedName>
</protein>
<organism evidence="8 9">
    <name type="scientific">Russula ochroleuca</name>
    <dbReference type="NCBI Taxonomy" id="152965"/>
    <lineage>
        <taxon>Eukaryota</taxon>
        <taxon>Fungi</taxon>
        <taxon>Dikarya</taxon>
        <taxon>Basidiomycota</taxon>
        <taxon>Agaricomycotina</taxon>
        <taxon>Agaricomycetes</taxon>
        <taxon>Russulales</taxon>
        <taxon>Russulaceae</taxon>
        <taxon>Russula</taxon>
    </lineage>
</organism>
<dbReference type="InterPro" id="IPR036236">
    <property type="entry name" value="Znf_C2H2_sf"/>
</dbReference>
<dbReference type="PANTHER" id="PTHR14003:SF19">
    <property type="entry name" value="YY2 TRANSCRIPTION FACTOR"/>
    <property type="match status" value="1"/>
</dbReference>
<dbReference type="Gene3D" id="3.30.160.60">
    <property type="entry name" value="Classic Zinc Finger"/>
    <property type="match status" value="2"/>
</dbReference>
<dbReference type="GO" id="GO:0005667">
    <property type="term" value="C:transcription regulator complex"/>
    <property type="evidence" value="ECO:0007669"/>
    <property type="project" value="TreeGrafter"/>
</dbReference>
<reference evidence="8" key="2">
    <citation type="journal article" date="2020" name="Nat. Commun.">
        <title>Large-scale genome sequencing of mycorrhizal fungi provides insights into the early evolution of symbiotic traits.</title>
        <authorList>
            <person name="Miyauchi S."/>
            <person name="Kiss E."/>
            <person name="Kuo A."/>
            <person name="Drula E."/>
            <person name="Kohler A."/>
            <person name="Sanchez-Garcia M."/>
            <person name="Morin E."/>
            <person name="Andreopoulos B."/>
            <person name="Barry K.W."/>
            <person name="Bonito G."/>
            <person name="Buee M."/>
            <person name="Carver A."/>
            <person name="Chen C."/>
            <person name="Cichocki N."/>
            <person name="Clum A."/>
            <person name="Culley D."/>
            <person name="Crous P.W."/>
            <person name="Fauchery L."/>
            <person name="Girlanda M."/>
            <person name="Hayes R.D."/>
            <person name="Keri Z."/>
            <person name="LaButti K."/>
            <person name="Lipzen A."/>
            <person name="Lombard V."/>
            <person name="Magnuson J."/>
            <person name="Maillard F."/>
            <person name="Murat C."/>
            <person name="Nolan M."/>
            <person name="Ohm R.A."/>
            <person name="Pangilinan J."/>
            <person name="Pereira M.F."/>
            <person name="Perotto S."/>
            <person name="Peter M."/>
            <person name="Pfister S."/>
            <person name="Riley R."/>
            <person name="Sitrit Y."/>
            <person name="Stielow J.B."/>
            <person name="Szollosi G."/>
            <person name="Zifcakova L."/>
            <person name="Stursova M."/>
            <person name="Spatafora J.W."/>
            <person name="Tedersoo L."/>
            <person name="Vaario L.M."/>
            <person name="Yamada A."/>
            <person name="Yan M."/>
            <person name="Wang P."/>
            <person name="Xu J."/>
            <person name="Bruns T."/>
            <person name="Baldrian P."/>
            <person name="Vilgalys R."/>
            <person name="Dunand C."/>
            <person name="Henrissat B."/>
            <person name="Grigoriev I.V."/>
            <person name="Hibbett D."/>
            <person name="Nagy L.G."/>
            <person name="Martin F.M."/>
        </authorList>
    </citation>
    <scope>NUCLEOTIDE SEQUENCE</scope>
    <source>
        <strain evidence="8">Prilba</strain>
    </source>
</reference>
<feature type="region of interest" description="Disordered" evidence="6">
    <location>
        <begin position="1"/>
        <end position="108"/>
    </location>
</feature>
<dbReference type="Pfam" id="PF00096">
    <property type="entry name" value="zf-C2H2"/>
    <property type="match status" value="2"/>
</dbReference>
<dbReference type="GO" id="GO:0031519">
    <property type="term" value="C:PcG protein complex"/>
    <property type="evidence" value="ECO:0007669"/>
    <property type="project" value="TreeGrafter"/>
</dbReference>
<comment type="caution">
    <text evidence="8">The sequence shown here is derived from an EMBL/GenBank/DDBJ whole genome shotgun (WGS) entry which is preliminary data.</text>
</comment>
<dbReference type="FunFam" id="3.30.160.60:FF:000125">
    <property type="entry name" value="Putative zinc finger protein 143"/>
    <property type="match status" value="1"/>
</dbReference>
<feature type="domain" description="C2H2-type" evidence="7">
    <location>
        <begin position="161"/>
        <end position="190"/>
    </location>
</feature>
<keyword evidence="1" id="KW-0479">Metal-binding</keyword>
<dbReference type="Proteomes" id="UP000759537">
    <property type="component" value="Unassembled WGS sequence"/>
</dbReference>
<dbReference type="OrthoDB" id="6365676at2759"/>
<dbReference type="PANTHER" id="PTHR14003">
    <property type="entry name" value="TRANSCRIPTIONAL REPRESSOR PROTEIN YY"/>
    <property type="match status" value="1"/>
</dbReference>
<feature type="compositionally biased region" description="Low complexity" evidence="6">
    <location>
        <begin position="60"/>
        <end position="79"/>
    </location>
</feature>
<evidence type="ECO:0000259" key="7">
    <source>
        <dbReference type="PROSITE" id="PS50157"/>
    </source>
</evidence>
<accession>A0A9P5TAJ0</accession>
<dbReference type="GO" id="GO:0000978">
    <property type="term" value="F:RNA polymerase II cis-regulatory region sequence-specific DNA binding"/>
    <property type="evidence" value="ECO:0007669"/>
    <property type="project" value="TreeGrafter"/>
</dbReference>
<evidence type="ECO:0000256" key="5">
    <source>
        <dbReference type="PROSITE-ProRule" id="PRU00042"/>
    </source>
</evidence>
<dbReference type="SMART" id="SM00355">
    <property type="entry name" value="ZnF_C2H2"/>
    <property type="match status" value="2"/>
</dbReference>
<dbReference type="GO" id="GO:0000785">
    <property type="term" value="C:chromatin"/>
    <property type="evidence" value="ECO:0007669"/>
    <property type="project" value="TreeGrafter"/>
</dbReference>
<keyword evidence="2" id="KW-0677">Repeat</keyword>
<gene>
    <name evidence="8" type="ORF">DFH94DRAFT_402371</name>
</gene>
<dbReference type="GO" id="GO:0008270">
    <property type="term" value="F:zinc ion binding"/>
    <property type="evidence" value="ECO:0007669"/>
    <property type="project" value="UniProtKB-KW"/>
</dbReference>
<dbReference type="PROSITE" id="PS00028">
    <property type="entry name" value="ZINC_FINGER_C2H2_1"/>
    <property type="match status" value="2"/>
</dbReference>
<evidence type="ECO:0000313" key="9">
    <source>
        <dbReference type="Proteomes" id="UP000759537"/>
    </source>
</evidence>
<dbReference type="PROSITE" id="PS50157">
    <property type="entry name" value="ZINC_FINGER_C2H2_2"/>
    <property type="match status" value="2"/>
</dbReference>
<keyword evidence="3 5" id="KW-0863">Zinc-finger</keyword>
<evidence type="ECO:0000256" key="3">
    <source>
        <dbReference type="ARBA" id="ARBA00022771"/>
    </source>
</evidence>
<name>A0A9P5TAJ0_9AGAM</name>
<evidence type="ECO:0000256" key="1">
    <source>
        <dbReference type="ARBA" id="ARBA00022723"/>
    </source>
</evidence>
<dbReference type="GO" id="GO:0045893">
    <property type="term" value="P:positive regulation of DNA-templated transcription"/>
    <property type="evidence" value="ECO:0007669"/>
    <property type="project" value="UniProtKB-ARBA"/>
</dbReference>
<dbReference type="EMBL" id="WHVB01000006">
    <property type="protein sequence ID" value="KAF8481615.1"/>
    <property type="molecule type" value="Genomic_DNA"/>
</dbReference>
<dbReference type="AlphaFoldDB" id="A0A9P5TAJ0"/>
<feature type="compositionally biased region" description="Polar residues" evidence="6">
    <location>
        <begin position="17"/>
        <end position="28"/>
    </location>
</feature>
<sequence>MSLSLRAFGTPGPSTRVLGSSSPLGLTSESDEDLWSDSGESEVADPSDSADGNGDGNSIPTRTMSRSLTSSRRTSSVSAGSGGGVRAPRSSHLAAPVPVPNLTKKSRARRVPTAPVIIVQGGVQKNMRMYRCTVEGCYKTFARGEHLKRHVRSIHTNEKPHKCPVEGCGKEFSRHDNLGQHMRVHKSQALTHMLGDN</sequence>
<evidence type="ECO:0000256" key="6">
    <source>
        <dbReference type="SAM" id="MobiDB-lite"/>
    </source>
</evidence>
<keyword evidence="4" id="KW-0862">Zinc</keyword>
<evidence type="ECO:0000313" key="8">
    <source>
        <dbReference type="EMBL" id="KAF8481615.1"/>
    </source>
</evidence>
<evidence type="ECO:0000256" key="4">
    <source>
        <dbReference type="ARBA" id="ARBA00022833"/>
    </source>
</evidence>
<dbReference type="GO" id="GO:0000981">
    <property type="term" value="F:DNA-binding transcription factor activity, RNA polymerase II-specific"/>
    <property type="evidence" value="ECO:0007669"/>
    <property type="project" value="UniProtKB-ARBA"/>
</dbReference>
<feature type="compositionally biased region" description="Acidic residues" evidence="6">
    <location>
        <begin position="29"/>
        <end position="45"/>
    </location>
</feature>
<proteinExistence type="predicted"/>
<reference evidence="8" key="1">
    <citation type="submission" date="2019-10" db="EMBL/GenBank/DDBJ databases">
        <authorList>
            <consortium name="DOE Joint Genome Institute"/>
            <person name="Kuo A."/>
            <person name="Miyauchi S."/>
            <person name="Kiss E."/>
            <person name="Drula E."/>
            <person name="Kohler A."/>
            <person name="Sanchez-Garcia M."/>
            <person name="Andreopoulos B."/>
            <person name="Barry K.W."/>
            <person name="Bonito G."/>
            <person name="Buee M."/>
            <person name="Carver A."/>
            <person name="Chen C."/>
            <person name="Cichocki N."/>
            <person name="Clum A."/>
            <person name="Culley D."/>
            <person name="Crous P.W."/>
            <person name="Fauchery L."/>
            <person name="Girlanda M."/>
            <person name="Hayes R."/>
            <person name="Keri Z."/>
            <person name="LaButti K."/>
            <person name="Lipzen A."/>
            <person name="Lombard V."/>
            <person name="Magnuson J."/>
            <person name="Maillard F."/>
            <person name="Morin E."/>
            <person name="Murat C."/>
            <person name="Nolan M."/>
            <person name="Ohm R."/>
            <person name="Pangilinan J."/>
            <person name="Pereira M."/>
            <person name="Perotto S."/>
            <person name="Peter M."/>
            <person name="Riley R."/>
            <person name="Sitrit Y."/>
            <person name="Stielow B."/>
            <person name="Szollosi G."/>
            <person name="Zifcakova L."/>
            <person name="Stursova M."/>
            <person name="Spatafora J.W."/>
            <person name="Tedersoo L."/>
            <person name="Vaario L.-M."/>
            <person name="Yamada A."/>
            <person name="Yan M."/>
            <person name="Wang P."/>
            <person name="Xu J."/>
            <person name="Bruns T."/>
            <person name="Baldrian P."/>
            <person name="Vilgalys R."/>
            <person name="Henrissat B."/>
            <person name="Grigoriev I.V."/>
            <person name="Hibbett D."/>
            <person name="Nagy L.G."/>
            <person name="Martin F.M."/>
        </authorList>
    </citation>
    <scope>NUCLEOTIDE SEQUENCE</scope>
    <source>
        <strain evidence="8">Prilba</strain>
    </source>
</reference>
<dbReference type="SUPFAM" id="SSF57667">
    <property type="entry name" value="beta-beta-alpha zinc fingers"/>
    <property type="match status" value="1"/>
</dbReference>
<feature type="domain" description="C2H2-type" evidence="7">
    <location>
        <begin position="130"/>
        <end position="160"/>
    </location>
</feature>
<keyword evidence="9" id="KW-1185">Reference proteome</keyword>
<dbReference type="InterPro" id="IPR013087">
    <property type="entry name" value="Znf_C2H2_type"/>
</dbReference>